<keyword evidence="7" id="KW-0012">Acyltransferase</keyword>
<keyword evidence="4 7" id="KW-0472">Membrane</keyword>
<dbReference type="PROSITE" id="PS50216">
    <property type="entry name" value="DHHC"/>
    <property type="match status" value="1"/>
</dbReference>
<reference evidence="9" key="3">
    <citation type="submission" date="2025-09" db="UniProtKB">
        <authorList>
            <consortium name="Ensembl"/>
        </authorList>
    </citation>
    <scope>IDENTIFICATION</scope>
</reference>
<dbReference type="GO" id="GO:0016020">
    <property type="term" value="C:membrane"/>
    <property type="evidence" value="ECO:0007669"/>
    <property type="project" value="UniProtKB-SubCell"/>
</dbReference>
<dbReference type="STRING" id="51511.ENSCSAVP00000016800"/>
<evidence type="ECO:0000256" key="2">
    <source>
        <dbReference type="ARBA" id="ARBA00022692"/>
    </source>
</evidence>
<evidence type="ECO:0000256" key="5">
    <source>
        <dbReference type="ARBA" id="ARBA00023463"/>
    </source>
</evidence>
<evidence type="ECO:0000259" key="8">
    <source>
        <dbReference type="Pfam" id="PF01529"/>
    </source>
</evidence>
<dbReference type="InterPro" id="IPR001594">
    <property type="entry name" value="Palmitoyltrfase_DHHC"/>
</dbReference>
<evidence type="ECO:0000256" key="1">
    <source>
        <dbReference type="ARBA" id="ARBA00004141"/>
    </source>
</evidence>
<evidence type="ECO:0000256" key="4">
    <source>
        <dbReference type="ARBA" id="ARBA00023136"/>
    </source>
</evidence>
<reference evidence="10" key="1">
    <citation type="submission" date="2003-08" db="EMBL/GenBank/DDBJ databases">
        <authorList>
            <person name="Birren B."/>
            <person name="Nusbaum C."/>
            <person name="Abebe A."/>
            <person name="Abouelleil A."/>
            <person name="Adekoya E."/>
            <person name="Ait-zahra M."/>
            <person name="Allen N."/>
            <person name="Allen T."/>
            <person name="An P."/>
            <person name="Anderson M."/>
            <person name="Anderson S."/>
            <person name="Arachchi H."/>
            <person name="Armbruster J."/>
            <person name="Bachantsang P."/>
            <person name="Baldwin J."/>
            <person name="Barry A."/>
            <person name="Bayul T."/>
            <person name="Blitshsteyn B."/>
            <person name="Bloom T."/>
            <person name="Blye J."/>
            <person name="Boguslavskiy L."/>
            <person name="Borowsky M."/>
            <person name="Boukhgalter B."/>
            <person name="Brunache A."/>
            <person name="Butler J."/>
            <person name="Calixte N."/>
            <person name="Calvo S."/>
            <person name="Camarata J."/>
            <person name="Campo K."/>
            <person name="Chang J."/>
            <person name="Cheshatsang Y."/>
            <person name="Citroen M."/>
            <person name="Collymore A."/>
            <person name="Considine T."/>
            <person name="Cook A."/>
            <person name="Cooke P."/>
            <person name="Corum B."/>
            <person name="Cuomo C."/>
            <person name="David R."/>
            <person name="Dawoe T."/>
            <person name="Degray S."/>
            <person name="Dodge S."/>
            <person name="Dooley K."/>
            <person name="Dorje P."/>
            <person name="Dorjee K."/>
            <person name="Dorris L."/>
            <person name="Duffey N."/>
            <person name="Dupes A."/>
            <person name="Elkins T."/>
            <person name="Engels R."/>
            <person name="Erickson J."/>
            <person name="Farina A."/>
            <person name="Faro S."/>
            <person name="Ferreira P."/>
            <person name="Fischer H."/>
            <person name="Fitzgerald M."/>
            <person name="Foley K."/>
            <person name="Gage D."/>
            <person name="Galagan J."/>
            <person name="Gearin G."/>
            <person name="Gnerre S."/>
            <person name="Gnirke A."/>
            <person name="Goyette A."/>
            <person name="Graham J."/>
            <person name="Grandbois E."/>
            <person name="Gyaltsen K."/>
            <person name="Hafez N."/>
            <person name="Hagopian D."/>
            <person name="Hagos B."/>
            <person name="Hall J."/>
            <person name="Hatcher B."/>
            <person name="Heller A."/>
            <person name="Higgins H."/>
            <person name="Honan T."/>
            <person name="Horn A."/>
            <person name="Houde N."/>
            <person name="Hughes L."/>
            <person name="Hulme W."/>
            <person name="Husby E."/>
            <person name="Iliev I."/>
            <person name="Jaffe D."/>
            <person name="Jones C."/>
            <person name="Kamal M."/>
            <person name="Kamat A."/>
            <person name="Kamvysselis M."/>
            <person name="Karlsson E."/>
            <person name="Kells C."/>
            <person name="Kieu A."/>
            <person name="Kisner P."/>
            <person name="Kodira C."/>
            <person name="Kulbokas E."/>
            <person name="Labutti K."/>
            <person name="Lama D."/>
            <person name="Landers T."/>
            <person name="Leger J."/>
            <person name="Levine S."/>
            <person name="Lewis D."/>
            <person name="Lewis T."/>
            <person name="Lindblad-toh K."/>
            <person name="Liu X."/>
            <person name="Lokyitsang T."/>
            <person name="Lokyitsang Y."/>
            <person name="Lucien O."/>
            <person name="Lui A."/>
            <person name="Ma L.J."/>
            <person name="Mabbitt R."/>
            <person name="Macdonald J."/>
            <person name="Maclean C."/>
            <person name="Major J."/>
            <person name="Manning J."/>
            <person name="Marabella R."/>
            <person name="Maru K."/>
            <person name="Matthews C."/>
            <person name="Mauceli E."/>
            <person name="Mccarthy M."/>
            <person name="Mcdonough S."/>
            <person name="Mcghee T."/>
            <person name="Meldrim J."/>
            <person name="Meneus L."/>
            <person name="Mesirov J."/>
            <person name="Mihalev A."/>
            <person name="Mihova T."/>
            <person name="Mikkelsen T."/>
            <person name="Mlenga V."/>
            <person name="Moru K."/>
            <person name="Mozes J."/>
            <person name="Mulrain L."/>
            <person name="Munson G."/>
            <person name="Naylor J."/>
            <person name="Newes C."/>
            <person name="Nguyen C."/>
            <person name="Nguyen N."/>
            <person name="Nguyen T."/>
            <person name="Nicol R."/>
            <person name="Nielsen C."/>
            <person name="Nizzari M."/>
            <person name="Norbu C."/>
            <person name="Norbu N."/>
            <person name="O'donnell P."/>
            <person name="Okoawo O."/>
            <person name="O'leary S."/>
            <person name="Omotosho B."/>
            <person name="O'neill K."/>
            <person name="Osman S."/>
            <person name="Parker S."/>
            <person name="Perrin D."/>
            <person name="Phunkhang P."/>
            <person name="Piqani B."/>
            <person name="Purcell S."/>
            <person name="Rachupka T."/>
            <person name="Ramasamy U."/>
            <person name="Rameau R."/>
            <person name="Ray V."/>
            <person name="Raymond C."/>
            <person name="Retta R."/>
            <person name="Richardson S."/>
            <person name="Rise C."/>
            <person name="Rodriguez J."/>
            <person name="Rogers J."/>
            <person name="Rogov P."/>
            <person name="Rutman M."/>
            <person name="Schupbach R."/>
            <person name="Seaman C."/>
            <person name="Settipalli S."/>
            <person name="Sharpe T."/>
            <person name="Sheridan J."/>
            <person name="Sherpa N."/>
            <person name="Shi J."/>
            <person name="Smirnov S."/>
            <person name="Smith C."/>
            <person name="Sougnez C."/>
            <person name="Spencer B."/>
            <person name="Stalker J."/>
            <person name="Stange-thomann N."/>
            <person name="Stavropoulos S."/>
            <person name="Stetson K."/>
            <person name="Stone C."/>
            <person name="Stone S."/>
            <person name="Stubbs M."/>
            <person name="Talamas J."/>
            <person name="Tchuinga P."/>
            <person name="Tenzing P."/>
            <person name="Tesfaye S."/>
            <person name="Theodore J."/>
            <person name="Thoulutsang Y."/>
            <person name="Topham K."/>
            <person name="Towey S."/>
            <person name="Tsamla T."/>
            <person name="Tsomo N."/>
            <person name="Vallee D."/>
            <person name="Vassiliev H."/>
            <person name="Venkataraman V."/>
            <person name="Vinson J."/>
            <person name="Vo A."/>
            <person name="Wade C."/>
            <person name="Wang S."/>
            <person name="Wangchuk T."/>
            <person name="Wangdi T."/>
            <person name="Whittaker C."/>
            <person name="Wilkinson J."/>
            <person name="Wu Y."/>
            <person name="Wyman D."/>
            <person name="Yadav S."/>
            <person name="Yang S."/>
            <person name="Yang X."/>
            <person name="Yeager S."/>
            <person name="Yee E."/>
            <person name="Young G."/>
            <person name="Zainoun J."/>
            <person name="Zembeck L."/>
            <person name="Zimmer A."/>
            <person name="Zody M."/>
            <person name="Lander E."/>
        </authorList>
    </citation>
    <scope>NUCLEOTIDE SEQUENCE [LARGE SCALE GENOMIC DNA]</scope>
</reference>
<sequence>MKWCSTCKFYRPPRVSHCSACNNCIEKFDHHCPWVNNCVGRRNYRYFFIFLNTLSLHMMNTFGISLWFVIRNLYGAQVPTSDPYIALSIFIMVIVALLFIPVFGLTVFHITLVVRGRTTNEQVTGKFQNGLNPFDEGCFNNCSTTFCLSESPKYLDYQPTDFSGYLVEKTGKRRPISTTMVAVRVHENGHT</sequence>
<keyword evidence="3 7" id="KW-1133">Transmembrane helix</keyword>
<dbReference type="eggNOG" id="KOG1311">
    <property type="taxonomic scope" value="Eukaryota"/>
</dbReference>
<dbReference type="PANTHER" id="PTHR12349:SF2">
    <property type="entry name" value="PALMITOYLTRANSFERASE ZDHHC8"/>
    <property type="match status" value="1"/>
</dbReference>
<dbReference type="AlphaFoldDB" id="H2ZGT4"/>
<comment type="subcellular location">
    <subcellularLocation>
        <location evidence="1">Membrane</location>
        <topology evidence="1">Multi-pass membrane protein</topology>
    </subcellularLocation>
</comment>
<dbReference type="PANTHER" id="PTHR12349">
    <property type="entry name" value="ANKYRIN REPEAT AND LEM DOMAIN-CONTAINING PROTEIN 2"/>
    <property type="match status" value="1"/>
</dbReference>
<dbReference type="Pfam" id="PF01529">
    <property type="entry name" value="DHHC"/>
    <property type="match status" value="1"/>
</dbReference>
<proteinExistence type="inferred from homology"/>
<keyword evidence="7" id="KW-0808">Transferase</keyword>
<evidence type="ECO:0000256" key="6">
    <source>
        <dbReference type="ARBA" id="ARBA00047790"/>
    </source>
</evidence>
<protein>
    <recommendedName>
        <fullName evidence="7">Palmitoyltransferase</fullName>
        <ecNumber evidence="7">2.3.1.225</ecNumber>
    </recommendedName>
</protein>
<keyword evidence="2 7" id="KW-0812">Transmembrane</keyword>
<dbReference type="EC" id="2.3.1.225" evidence="7"/>
<feature type="domain" description="Palmitoyltransferase DHHC" evidence="8">
    <location>
        <begin position="2"/>
        <end position="124"/>
    </location>
</feature>
<dbReference type="Ensembl" id="ENSCSAVT00000016982.1">
    <property type="protein sequence ID" value="ENSCSAVP00000016800.1"/>
    <property type="gene ID" value="ENSCSAVG00000009883.1"/>
</dbReference>
<evidence type="ECO:0000313" key="10">
    <source>
        <dbReference type="Proteomes" id="UP000007875"/>
    </source>
</evidence>
<evidence type="ECO:0000313" key="9">
    <source>
        <dbReference type="Ensembl" id="ENSCSAVP00000016800.1"/>
    </source>
</evidence>
<dbReference type="Proteomes" id="UP000007875">
    <property type="component" value="Unassembled WGS sequence"/>
</dbReference>
<reference evidence="9" key="2">
    <citation type="submission" date="2025-08" db="UniProtKB">
        <authorList>
            <consortium name="Ensembl"/>
        </authorList>
    </citation>
    <scope>IDENTIFICATION</scope>
</reference>
<evidence type="ECO:0000256" key="3">
    <source>
        <dbReference type="ARBA" id="ARBA00022989"/>
    </source>
</evidence>
<comment type="catalytic activity">
    <reaction evidence="6">
        <text>L-cysteinyl-[protein] + hexadecanoyl-CoA = S-hexadecanoyl-L-cysteinyl-[protein] + CoA</text>
        <dbReference type="Rhea" id="RHEA:36683"/>
        <dbReference type="Rhea" id="RHEA-COMP:10131"/>
        <dbReference type="Rhea" id="RHEA-COMP:11032"/>
        <dbReference type="ChEBI" id="CHEBI:29950"/>
        <dbReference type="ChEBI" id="CHEBI:57287"/>
        <dbReference type="ChEBI" id="CHEBI:57379"/>
        <dbReference type="ChEBI" id="CHEBI:74151"/>
        <dbReference type="EC" id="2.3.1.225"/>
    </reaction>
    <physiologicalReaction direction="left-to-right" evidence="6">
        <dbReference type="Rhea" id="RHEA:36684"/>
    </physiologicalReaction>
</comment>
<comment type="similarity">
    <text evidence="5">Belongs to the DHHC palmitoyltransferase family. ERF2/ZDHHC9 subfamily.</text>
</comment>
<dbReference type="GO" id="GO:0019706">
    <property type="term" value="F:protein-cysteine S-palmitoyltransferase activity"/>
    <property type="evidence" value="ECO:0007669"/>
    <property type="project" value="UniProtKB-EC"/>
</dbReference>
<name>H2ZGT4_CIOSA</name>
<dbReference type="GeneTree" id="ENSGT00940000171710"/>
<keyword evidence="10" id="KW-1185">Reference proteome</keyword>
<feature type="transmembrane region" description="Helical" evidence="7">
    <location>
        <begin position="46"/>
        <end position="70"/>
    </location>
</feature>
<accession>H2ZGT4</accession>
<dbReference type="OMA" id="GMINADP"/>
<dbReference type="InParanoid" id="H2ZGT4"/>
<evidence type="ECO:0000256" key="7">
    <source>
        <dbReference type="RuleBase" id="RU079119"/>
    </source>
</evidence>
<feature type="transmembrane region" description="Helical" evidence="7">
    <location>
        <begin position="85"/>
        <end position="108"/>
    </location>
</feature>
<dbReference type="HOGENOM" id="CLU_018741_5_0_1"/>
<organism evidence="9 10">
    <name type="scientific">Ciona savignyi</name>
    <name type="common">Pacific transparent sea squirt</name>
    <dbReference type="NCBI Taxonomy" id="51511"/>
    <lineage>
        <taxon>Eukaryota</taxon>
        <taxon>Metazoa</taxon>
        <taxon>Chordata</taxon>
        <taxon>Tunicata</taxon>
        <taxon>Ascidiacea</taxon>
        <taxon>Phlebobranchia</taxon>
        <taxon>Cionidae</taxon>
        <taxon>Ciona</taxon>
    </lineage>
</organism>
<comment type="domain">
    <text evidence="7">The DHHC domain is required for palmitoyltransferase activity.</text>
</comment>